<evidence type="ECO:0000256" key="1">
    <source>
        <dbReference type="SAM" id="Coils"/>
    </source>
</evidence>
<evidence type="ECO:0000259" key="3">
    <source>
        <dbReference type="Pfam" id="PF20666"/>
    </source>
</evidence>
<dbReference type="GO" id="GO:0006888">
    <property type="term" value="P:endoplasmic reticulum to Golgi vesicle-mediated transport"/>
    <property type="evidence" value="ECO:0007669"/>
    <property type="project" value="TreeGrafter"/>
</dbReference>
<dbReference type="Proteomes" id="UP001353858">
    <property type="component" value="Unassembled WGS sequence"/>
</dbReference>
<feature type="coiled-coil region" evidence="1">
    <location>
        <begin position="84"/>
        <end position="111"/>
    </location>
</feature>
<dbReference type="PANTHER" id="PTHR12205">
    <property type="entry name" value="CENTROMERE/KINETOCHORE PROTEIN ZW10"/>
    <property type="match status" value="1"/>
</dbReference>
<sequence length="697" mass="81150">MNFLSEVLKSVEETEMDHADKKIRELTKKLSSYKQEINTYIQDVYKMHCRYPSTKLKLLVDVTKLCEDIDNIKNFLETVVLVEIENQHIRVDSLKKELEQLKTETNLVNDLIQIHEKFLNVTHYQREKNYADATKELMEIDALLKQIPRNSVTESLHNTVTNEMVELDIQVCEELYEHFVMKEHKNGVLQENVLKIGKSSKFKDMLTILEKFGAASVELNRINKFCWVCICKPIMSTRTVVHVQETEDFNILKVSVKKTHSFRSYKEVFENLLRVFNFIQLHLNFEVDGDTIIGNNFKADFAQVLLKDCLGSTVPKTDSERAEYKQVIEDTKDFESKLVRLGFLKDKNPICEYVANMNNVPANMRCEKYAVEAISIMKKDLQNMVELGDSVNPTTEDQFPQCYVSISCMELLNLAHEMLQQALLESNSSATCLIATMQSFFYQYGSIVYAHHEDFLQNIPQQVVLFYNNCTYLAHELTQLNKRYNEQFSEEVLPMPPIFKDQPHQLRTIGANTFLGYIKKHIESMERTLVEYKFESERLSQVIGTDTVKSIKQRLHQYEILRTAWHKILPHSVYNKTLGRLLNCFCKRLIDTVVNASDILVTNTEVLIEMFRSVLSRGPKLFTNPEEVNLYVESWQKLNKMVFILGANLAQITEEWERGSLRTQFTPDEVKRFIKAVFPNTDCRAQALNHIVIKKIN</sequence>
<dbReference type="InterPro" id="IPR048344">
    <property type="entry name" value="Zw10_middle"/>
</dbReference>
<dbReference type="InterPro" id="IPR055148">
    <property type="entry name" value="ZW10_C_2"/>
</dbReference>
<organism evidence="5 6">
    <name type="scientific">Aquatica leii</name>
    <dbReference type="NCBI Taxonomy" id="1421715"/>
    <lineage>
        <taxon>Eukaryota</taxon>
        <taxon>Metazoa</taxon>
        <taxon>Ecdysozoa</taxon>
        <taxon>Arthropoda</taxon>
        <taxon>Hexapoda</taxon>
        <taxon>Insecta</taxon>
        <taxon>Pterygota</taxon>
        <taxon>Neoptera</taxon>
        <taxon>Endopterygota</taxon>
        <taxon>Coleoptera</taxon>
        <taxon>Polyphaga</taxon>
        <taxon>Elateriformia</taxon>
        <taxon>Elateroidea</taxon>
        <taxon>Lampyridae</taxon>
        <taxon>Luciolinae</taxon>
        <taxon>Aquatica</taxon>
    </lineage>
</organism>
<dbReference type="Pfam" id="PF22766">
    <property type="entry name" value="ZW10_C2"/>
    <property type="match status" value="1"/>
</dbReference>
<protein>
    <recommendedName>
        <fullName evidence="7">Centromere/kinetochore protein zw10 homolog</fullName>
    </recommendedName>
</protein>
<keyword evidence="1" id="KW-0175">Coiled coil</keyword>
<proteinExistence type="predicted"/>
<comment type="caution">
    <text evidence="5">The sequence shown here is derived from an EMBL/GenBank/DDBJ whole genome shotgun (WGS) entry which is preliminary data.</text>
</comment>
<dbReference type="GO" id="GO:0005737">
    <property type="term" value="C:cytoplasm"/>
    <property type="evidence" value="ECO:0007669"/>
    <property type="project" value="GOC"/>
</dbReference>
<dbReference type="PANTHER" id="PTHR12205:SF0">
    <property type="entry name" value="CENTROMERE_KINETOCHORE PROTEIN ZW10 HOMOLOG"/>
    <property type="match status" value="1"/>
</dbReference>
<feature type="coiled-coil region" evidence="1">
    <location>
        <begin position="9"/>
        <end position="43"/>
    </location>
</feature>
<dbReference type="Gene3D" id="1.10.357.150">
    <property type="match status" value="1"/>
</dbReference>
<feature type="domain" description="Centromere/kinetochore protein zw10 C-terminal" evidence="3">
    <location>
        <begin position="399"/>
        <end position="525"/>
    </location>
</feature>
<dbReference type="Pfam" id="PF20666">
    <property type="entry name" value="ZW10_C"/>
    <property type="match status" value="1"/>
</dbReference>
<evidence type="ECO:0008006" key="7">
    <source>
        <dbReference type="Google" id="ProtNLM"/>
    </source>
</evidence>
<dbReference type="Pfam" id="PF20665">
    <property type="entry name" value="Zw10_middle"/>
    <property type="match status" value="1"/>
</dbReference>
<feature type="domain" description="Centromere/kinetochore protein zw10 middle" evidence="2">
    <location>
        <begin position="199"/>
        <end position="377"/>
    </location>
</feature>
<dbReference type="GO" id="GO:0007094">
    <property type="term" value="P:mitotic spindle assembly checkpoint signaling"/>
    <property type="evidence" value="ECO:0007669"/>
    <property type="project" value="TreeGrafter"/>
</dbReference>
<gene>
    <name evidence="5" type="ORF">RN001_015215</name>
</gene>
<feature type="domain" description="ZW10 C-terminal helical" evidence="4">
    <location>
        <begin position="549"/>
        <end position="691"/>
    </location>
</feature>
<accession>A0AAN7P326</accession>
<keyword evidence="6" id="KW-1185">Reference proteome</keyword>
<dbReference type="InterPro" id="IPR046362">
    <property type="entry name" value="Zw10/DSL1_C_sf"/>
</dbReference>
<evidence type="ECO:0000259" key="4">
    <source>
        <dbReference type="Pfam" id="PF22766"/>
    </source>
</evidence>
<dbReference type="EMBL" id="JARPUR010000007">
    <property type="protein sequence ID" value="KAK4873186.1"/>
    <property type="molecule type" value="Genomic_DNA"/>
</dbReference>
<evidence type="ECO:0000313" key="6">
    <source>
        <dbReference type="Proteomes" id="UP001353858"/>
    </source>
</evidence>
<reference evidence="6" key="1">
    <citation type="submission" date="2023-01" db="EMBL/GenBank/DDBJ databases">
        <title>Key to firefly adult light organ development and bioluminescence: homeobox transcription factors regulate luciferase expression and transportation to peroxisome.</title>
        <authorList>
            <person name="Fu X."/>
        </authorList>
    </citation>
    <scope>NUCLEOTIDE SEQUENCE [LARGE SCALE GENOMIC DNA]</scope>
</reference>
<dbReference type="AlphaFoldDB" id="A0AAN7P326"/>
<evidence type="ECO:0000259" key="2">
    <source>
        <dbReference type="Pfam" id="PF20665"/>
    </source>
</evidence>
<evidence type="ECO:0000313" key="5">
    <source>
        <dbReference type="EMBL" id="KAK4873186.1"/>
    </source>
</evidence>
<dbReference type="InterPro" id="IPR048343">
    <property type="entry name" value="ZW10_C"/>
</dbReference>
<dbReference type="GO" id="GO:1990423">
    <property type="term" value="C:RZZ complex"/>
    <property type="evidence" value="ECO:0007669"/>
    <property type="project" value="TreeGrafter"/>
</dbReference>
<name>A0AAN7P326_9COLE</name>